<dbReference type="PANTHER" id="PTHR30591">
    <property type="entry name" value="RECBCD ENZYME SUBUNIT RECC"/>
    <property type="match status" value="1"/>
</dbReference>
<keyword evidence="8 10" id="KW-0238">DNA-binding</keyword>
<dbReference type="InterPro" id="IPR006697">
    <property type="entry name" value="RecC"/>
</dbReference>
<dbReference type="GO" id="GO:0009338">
    <property type="term" value="C:exodeoxyribonuclease V complex"/>
    <property type="evidence" value="ECO:0007669"/>
    <property type="project" value="InterPro"/>
</dbReference>
<dbReference type="SUPFAM" id="SSF52980">
    <property type="entry name" value="Restriction endonuclease-like"/>
    <property type="match status" value="1"/>
</dbReference>
<dbReference type="EMBL" id="CP031222">
    <property type="protein sequence ID" value="AXI03718.1"/>
    <property type="molecule type" value="Genomic_DNA"/>
</dbReference>
<dbReference type="RefSeq" id="WP_114899826.1">
    <property type="nucleotide sequence ID" value="NZ_CP031222.1"/>
</dbReference>
<dbReference type="Gene3D" id="1.10.486.10">
    <property type="entry name" value="PCRA, domain 4"/>
    <property type="match status" value="1"/>
</dbReference>
<feature type="domain" description="RecC C-terminal" evidence="11">
    <location>
        <begin position="877"/>
        <end position="1103"/>
    </location>
</feature>
<evidence type="ECO:0000313" key="13">
    <source>
        <dbReference type="Proteomes" id="UP000253940"/>
    </source>
</evidence>
<proteinExistence type="inferred from homology"/>
<dbReference type="Pfam" id="PF04257">
    <property type="entry name" value="Exonuc_V_gamma"/>
    <property type="match status" value="1"/>
</dbReference>
<dbReference type="GO" id="GO:0003678">
    <property type="term" value="F:DNA helicase activity"/>
    <property type="evidence" value="ECO:0007669"/>
    <property type="project" value="UniProtKB-UniRule"/>
</dbReference>
<evidence type="ECO:0000259" key="11">
    <source>
        <dbReference type="Pfam" id="PF17946"/>
    </source>
</evidence>
<keyword evidence="1 10" id="KW-0540">Nuclease</keyword>
<comment type="similarity">
    <text evidence="10">Belongs to the RecC family.</text>
</comment>
<evidence type="ECO:0000256" key="4">
    <source>
        <dbReference type="ARBA" id="ARBA00022801"/>
    </source>
</evidence>
<dbReference type="Proteomes" id="UP000253940">
    <property type="component" value="Chromosome"/>
</dbReference>
<dbReference type="SUPFAM" id="SSF52540">
    <property type="entry name" value="P-loop containing nucleoside triphosphate hydrolases"/>
    <property type="match status" value="2"/>
</dbReference>
<evidence type="ECO:0000256" key="7">
    <source>
        <dbReference type="ARBA" id="ARBA00022840"/>
    </source>
</evidence>
<reference evidence="12 13" key="1">
    <citation type="submission" date="2018-07" db="EMBL/GenBank/DDBJ databases">
        <title>Genome sequencing of Moraxellaceae gen. HYN0046.</title>
        <authorList>
            <person name="Kim M."/>
            <person name="Yi H."/>
        </authorList>
    </citation>
    <scope>NUCLEOTIDE SEQUENCE [LARGE SCALE GENOMIC DNA]</scope>
    <source>
        <strain evidence="12 13">HYN0046</strain>
    </source>
</reference>
<evidence type="ECO:0000256" key="1">
    <source>
        <dbReference type="ARBA" id="ARBA00022722"/>
    </source>
</evidence>
<keyword evidence="7 10" id="KW-0067">ATP-binding</keyword>
<keyword evidence="9 10" id="KW-0234">DNA repair</keyword>
<dbReference type="PANTHER" id="PTHR30591:SF1">
    <property type="entry name" value="RECBCD ENZYME SUBUNIT RECC"/>
    <property type="match status" value="1"/>
</dbReference>
<organism evidence="12 13">
    <name type="scientific">Aquirhabdus parva</name>
    <dbReference type="NCBI Taxonomy" id="2283318"/>
    <lineage>
        <taxon>Bacteria</taxon>
        <taxon>Pseudomonadati</taxon>
        <taxon>Pseudomonadota</taxon>
        <taxon>Gammaproteobacteria</taxon>
        <taxon>Moraxellales</taxon>
        <taxon>Moraxellaceae</taxon>
        <taxon>Aquirhabdus</taxon>
    </lineage>
</organism>
<comment type="function">
    <text evidence="10">A helicase/nuclease that prepares dsDNA breaks (DSB) for recombinational DNA repair. Binds to DSBs and unwinds DNA via a highly rapid and processive ATP-dependent bidirectional helicase activity. Unwinds dsDNA until it encounters a Chi (crossover hotspot instigator) sequence from the 3' direction. Cuts ssDNA a few nucleotides 3' to the Chi site. The properties and activities of the enzyme are changed at Chi. The Chi-altered holoenzyme produces a long 3'-ssDNA overhang and facilitates RecA-binding to the ssDNA for homologous DNA recombination and repair. Holoenzyme degrades any linearized DNA that is unable to undergo homologous recombination. In the holoenzyme this subunit recognizes the wild-type Chi sequence, and when added to isolated RecB increases its ATP-dependent helicase processivity.</text>
</comment>
<comment type="subunit">
    <text evidence="10">Heterotrimer of RecB, RecC and RecD. All subunits contribute to DNA-binding.</text>
</comment>
<dbReference type="GO" id="GO:0008854">
    <property type="term" value="F:exodeoxyribonuclease V activity"/>
    <property type="evidence" value="ECO:0007669"/>
    <property type="project" value="InterPro"/>
</dbReference>
<dbReference type="PIRSF" id="PIRSF000980">
    <property type="entry name" value="RecC"/>
    <property type="match status" value="1"/>
</dbReference>
<evidence type="ECO:0000256" key="5">
    <source>
        <dbReference type="ARBA" id="ARBA00022806"/>
    </source>
</evidence>
<dbReference type="KEGG" id="mbah:HYN46_13280"/>
<evidence type="ECO:0000256" key="6">
    <source>
        <dbReference type="ARBA" id="ARBA00022839"/>
    </source>
</evidence>
<keyword evidence="3 10" id="KW-0227">DNA damage</keyword>
<protein>
    <recommendedName>
        <fullName evidence="10">RecBCD enzyme subunit RecC</fullName>
    </recommendedName>
    <alternativeName>
        <fullName evidence="10">Exonuclease V subunit RecC</fullName>
        <shortName evidence="10">ExoV subunit RecC</shortName>
    </alternativeName>
    <alternativeName>
        <fullName evidence="10">Helicase/nuclease RecBCD subunit RecC</fullName>
    </alternativeName>
</protein>
<keyword evidence="4 10" id="KW-0378">Hydrolase</keyword>
<dbReference type="GO" id="GO:0005524">
    <property type="term" value="F:ATP binding"/>
    <property type="evidence" value="ECO:0007669"/>
    <property type="project" value="UniProtKB-UniRule"/>
</dbReference>
<dbReference type="OrthoDB" id="9762834at2"/>
<keyword evidence="13" id="KW-1185">Reference proteome</keyword>
<comment type="miscellaneous">
    <text evidence="10">In the RecBCD complex, RecB has a slow 3'-5' helicase, an exonuclease activity and loads RecA onto ssDNA, RecD has a fast 5'-3' helicase activity, while RecC stimulates the ATPase and processivity of the RecB helicase and contributes to recognition of the Chi site.</text>
</comment>
<dbReference type="InterPro" id="IPR041500">
    <property type="entry name" value="RecC_C"/>
</dbReference>
<dbReference type="InterPro" id="IPR011335">
    <property type="entry name" value="Restrct_endonuc-II-like"/>
</dbReference>
<sequence length="1198" mass="136010">MLRIVQSQRIERLFEEMLSFFADHPLGVFESRQILIPSHGVGVWLKLYLANQHGIAAQVSTDFIGAFQWELYGRLAERDPNDLSQKIQQQAPLSGSIMRWKIFAYIWQVYLSTFTSGGSQSIDPAARTALSFLLQKLMTHQVHRSSTDQQARNDAEVKSKIWVLSAQIAQVFAGYVTYRPEWLRIWGRGGLLRLSGEDKPDWLVERYAEMQTWQAWLWKTLFAETFERREAEVQQFWTTLQKDPTQAKKLPKSLTIFTVIQLPPAELMFIRQLAQYVDVTLLHYNPSQEYWADLVDSRWLKRRQSERALDAQGRETHPLLTRMGKQAREVFKLLVNLSGGEFTEQVQEVWKDAFVESTSLNQPTVLQQIQQHALDLSNVKDWDFDPQDQSLAIHACHSALRQLEVLREEIIQWLGADVAKSASRLPSDILVLVPDLNDVAPLIRAVFSSPSTRTFESDAEISVPIEITGLAAPEVEALWQAFAGRFMLLAGRLSCETLLDWLALTPVQQSYNLSVPQVTRIGELLVEAGFRRGFDGAHLAQTLSAADVDVRFTLRFALDRLILGMAMPVAMLYADTLPMTTLMRDDFELIAVMEQLYQDLNQHRGELTTQRSIAEWLSILRADLQQAFSAERDTRGWASLMQALDDMDKNTQAALIHAGSEDGFVGLPLRFVLEELQAALTASMQSSTPTGRVTFARLGTMRPLPYRVIAVLNLDTGKFPKREQKNTFDLIGAFPSVLGDRSRTEDDLGAFLDALLLASDACWLFYNGQDVQDDQPRLPAAPVQELMDFLRDHLSPMPSSSDPEQRVSPLDQFIHQRHTLLPFEQANFDPRQPLGARGVWFEVAQQLNQQTLQSDPLVWADLSTNKVQDADAEIGMINANQLIKDLTQPARYFMAAARIGRIYLEEGLSGYEPLTLNKLDEYQLRHQFQLAKQSAQPLQATQWSAALPIGAAGKAYWQKGEREQVSIEQRLQLYGGFVNPLTERLLKVALPETDILRHSERAEVQLSIRVPTDQQASMWLSQSASSGRGKHLLRFWIEHLLWQVWRKTTAQEVEQGIGQRIGVYSAQTLIAQPMAMEDALKHLQDWLYVWQLAAKRPFVLPPALVVDAFKIDKKTGEVKITALDELLQKWLTADDFNAFVPPQQNEDCALHPDWQLILQGQDPAQAFMRDFERYAEVLYAPLVEQISIADEEIGGASK</sequence>
<evidence type="ECO:0000256" key="8">
    <source>
        <dbReference type="ARBA" id="ARBA00023125"/>
    </source>
</evidence>
<evidence type="ECO:0000256" key="10">
    <source>
        <dbReference type="HAMAP-Rule" id="MF_01486"/>
    </source>
</evidence>
<accession>A0A345P8V9</accession>
<dbReference type="HAMAP" id="MF_01486">
    <property type="entry name" value="RecC"/>
    <property type="match status" value="1"/>
</dbReference>
<evidence type="ECO:0000256" key="2">
    <source>
        <dbReference type="ARBA" id="ARBA00022741"/>
    </source>
</evidence>
<name>A0A345P8V9_9GAMM</name>
<dbReference type="GO" id="GO:0000724">
    <property type="term" value="P:double-strand break repair via homologous recombination"/>
    <property type="evidence" value="ECO:0007669"/>
    <property type="project" value="UniProtKB-UniRule"/>
</dbReference>
<keyword evidence="5 10" id="KW-0347">Helicase</keyword>
<keyword evidence="6 10" id="KW-0269">Exonuclease</keyword>
<evidence type="ECO:0000313" key="12">
    <source>
        <dbReference type="EMBL" id="AXI03718.1"/>
    </source>
</evidence>
<dbReference type="Gene3D" id="3.40.50.300">
    <property type="entry name" value="P-loop containing nucleotide triphosphate hydrolases"/>
    <property type="match status" value="1"/>
</dbReference>
<dbReference type="Gene3D" id="3.40.50.10930">
    <property type="match status" value="2"/>
</dbReference>
<keyword evidence="2 10" id="KW-0547">Nucleotide-binding</keyword>
<evidence type="ECO:0000256" key="3">
    <source>
        <dbReference type="ARBA" id="ARBA00022763"/>
    </source>
</evidence>
<dbReference type="Pfam" id="PF17946">
    <property type="entry name" value="RecC_C"/>
    <property type="match status" value="1"/>
</dbReference>
<gene>
    <name evidence="10" type="primary">recC</name>
    <name evidence="12" type="ORF">HYN46_13280</name>
</gene>
<evidence type="ECO:0000256" key="9">
    <source>
        <dbReference type="ARBA" id="ARBA00023204"/>
    </source>
</evidence>
<dbReference type="InterPro" id="IPR027417">
    <property type="entry name" value="P-loop_NTPase"/>
</dbReference>
<dbReference type="GO" id="GO:0003677">
    <property type="term" value="F:DNA binding"/>
    <property type="evidence" value="ECO:0007669"/>
    <property type="project" value="UniProtKB-UniRule"/>
</dbReference>
<dbReference type="AlphaFoldDB" id="A0A345P8V9"/>